<name>A0A1H4BY47_9BACT</name>
<dbReference type="RefSeq" id="WP_089761733.1">
    <property type="nucleotide sequence ID" value="NZ_BKAT01000034.1"/>
</dbReference>
<dbReference type="PANTHER" id="PTHR10907:SF47">
    <property type="entry name" value="REGUCALCIN"/>
    <property type="match status" value="1"/>
</dbReference>
<keyword evidence="3" id="KW-0479">Metal-binding</keyword>
<dbReference type="GO" id="GO:0019853">
    <property type="term" value="P:L-ascorbic acid biosynthetic process"/>
    <property type="evidence" value="ECO:0007669"/>
    <property type="project" value="TreeGrafter"/>
</dbReference>
<dbReference type="InterPro" id="IPR011042">
    <property type="entry name" value="6-blade_b-propeller_TolB-like"/>
</dbReference>
<dbReference type="EMBL" id="FNRL01000009">
    <property type="protein sequence ID" value="SEA53000.1"/>
    <property type="molecule type" value="Genomic_DNA"/>
</dbReference>
<organism evidence="5 6">
    <name type="scientific">Chitinophaga terrae</name>
    <name type="common">ex Kim and Jung 2007</name>
    <dbReference type="NCBI Taxonomy" id="408074"/>
    <lineage>
        <taxon>Bacteria</taxon>
        <taxon>Pseudomonadati</taxon>
        <taxon>Bacteroidota</taxon>
        <taxon>Chitinophagia</taxon>
        <taxon>Chitinophagales</taxon>
        <taxon>Chitinophagaceae</taxon>
        <taxon>Chitinophaga</taxon>
    </lineage>
</organism>
<evidence type="ECO:0000256" key="2">
    <source>
        <dbReference type="PIRSR" id="PIRSR605511-1"/>
    </source>
</evidence>
<feature type="binding site" evidence="3">
    <location>
        <position position="102"/>
    </location>
    <ligand>
        <name>substrate</name>
    </ligand>
</feature>
<protein>
    <submittedName>
        <fullName evidence="5">Sugar lactone lactonase YvrE</fullName>
    </submittedName>
</protein>
<dbReference type="Proteomes" id="UP000199656">
    <property type="component" value="Unassembled WGS sequence"/>
</dbReference>
<dbReference type="Pfam" id="PF08450">
    <property type="entry name" value="SGL"/>
    <property type="match status" value="1"/>
</dbReference>
<keyword evidence="3" id="KW-0862">Zinc</keyword>
<accession>A0A1H4BY47</accession>
<dbReference type="SUPFAM" id="SSF63829">
    <property type="entry name" value="Calcium-dependent phosphotriesterase"/>
    <property type="match status" value="1"/>
</dbReference>
<proteinExistence type="inferred from homology"/>
<dbReference type="STRING" id="408074.SAMN05660909_02315"/>
<comment type="similarity">
    <text evidence="1">Belongs to the SMP-30/CGR1 family.</text>
</comment>
<dbReference type="AlphaFoldDB" id="A0A1H4BY47"/>
<dbReference type="InterPro" id="IPR005511">
    <property type="entry name" value="SMP-30"/>
</dbReference>
<feature type="domain" description="SMP-30/Gluconolactonase/LRE-like region" evidence="4">
    <location>
        <begin position="16"/>
        <end position="256"/>
    </location>
</feature>
<dbReference type="InterPro" id="IPR013658">
    <property type="entry name" value="SGL"/>
</dbReference>
<dbReference type="PRINTS" id="PR01790">
    <property type="entry name" value="SMP30FAMILY"/>
</dbReference>
<comment type="cofactor">
    <cofactor evidence="3">
        <name>Zn(2+)</name>
        <dbReference type="ChEBI" id="CHEBI:29105"/>
    </cofactor>
    <text evidence="3">Binds 1 divalent metal cation per subunit.</text>
</comment>
<feature type="binding site" evidence="3">
    <location>
        <position position="18"/>
    </location>
    <ligand>
        <name>a divalent metal cation</name>
        <dbReference type="ChEBI" id="CHEBI:60240"/>
    </ligand>
</feature>
<dbReference type="GO" id="GO:0005509">
    <property type="term" value="F:calcium ion binding"/>
    <property type="evidence" value="ECO:0007669"/>
    <property type="project" value="TreeGrafter"/>
</dbReference>
<dbReference type="PANTHER" id="PTHR10907">
    <property type="entry name" value="REGUCALCIN"/>
    <property type="match status" value="1"/>
</dbReference>
<evidence type="ECO:0000256" key="3">
    <source>
        <dbReference type="PIRSR" id="PIRSR605511-2"/>
    </source>
</evidence>
<feature type="active site" description="Proton donor/acceptor" evidence="2">
    <location>
        <position position="196"/>
    </location>
</feature>
<evidence type="ECO:0000313" key="5">
    <source>
        <dbReference type="EMBL" id="SEA53000.1"/>
    </source>
</evidence>
<feature type="binding site" evidence="3">
    <location>
        <position position="196"/>
    </location>
    <ligand>
        <name>a divalent metal cation</name>
        <dbReference type="ChEBI" id="CHEBI:60240"/>
    </ligand>
</feature>
<evidence type="ECO:0000313" key="6">
    <source>
        <dbReference type="Proteomes" id="UP000199656"/>
    </source>
</evidence>
<gene>
    <name evidence="5" type="ORF">SAMN05660909_02315</name>
</gene>
<dbReference type="OrthoDB" id="2633250at2"/>
<evidence type="ECO:0000256" key="1">
    <source>
        <dbReference type="ARBA" id="ARBA00008853"/>
    </source>
</evidence>
<feature type="binding site" evidence="3">
    <location>
        <position position="100"/>
    </location>
    <ligand>
        <name>substrate</name>
    </ligand>
</feature>
<sequence length="290" mass="31892">MKQYRATVLSTLSSELGEGAFWWQEQQCWCWVDILGKCIYTRTMDGHQTCYEADRYVTMLVPEEGGKRLLVGTHDGIAFFSPAEGLGKDITVLDTRSNVRCNDGRCDPAGRLWIGTMQMPADKGTGNLYCITGKGAPVCKLAGVTISNGLVWIDDRMYYIDTDTRQVREFEYNQATGDIRFSRVAVTIPDGYGWPDGMAADAEGNLWIAHWGGFGVYCWNPQTGELLAKIDVPAPNVSNCAFGGPGLDELLITTAREHLSPEQIAAHPLSGSVFTVKLPVKGLLASSFKY</sequence>
<feature type="binding site" evidence="3">
    <location>
        <position position="148"/>
    </location>
    <ligand>
        <name>a divalent metal cation</name>
        <dbReference type="ChEBI" id="CHEBI:60240"/>
    </ligand>
</feature>
<reference evidence="6" key="1">
    <citation type="submission" date="2016-10" db="EMBL/GenBank/DDBJ databases">
        <authorList>
            <person name="Varghese N."/>
            <person name="Submissions S."/>
        </authorList>
    </citation>
    <scope>NUCLEOTIDE SEQUENCE [LARGE SCALE GENOMIC DNA]</scope>
    <source>
        <strain evidence="6">DSM 23920</strain>
    </source>
</reference>
<evidence type="ECO:0000259" key="4">
    <source>
        <dbReference type="Pfam" id="PF08450"/>
    </source>
</evidence>
<dbReference type="GO" id="GO:0004341">
    <property type="term" value="F:gluconolactonase activity"/>
    <property type="evidence" value="ECO:0007669"/>
    <property type="project" value="TreeGrafter"/>
</dbReference>
<keyword evidence="6" id="KW-1185">Reference proteome</keyword>
<dbReference type="Gene3D" id="2.120.10.30">
    <property type="entry name" value="TolB, C-terminal domain"/>
    <property type="match status" value="1"/>
</dbReference>